<keyword evidence="2" id="KW-1185">Reference proteome</keyword>
<reference evidence="1" key="1">
    <citation type="submission" date="2023-04" db="EMBL/GenBank/DDBJ databases">
        <title>Ambrosiozyma monospora NBRC 10751.</title>
        <authorList>
            <person name="Ichikawa N."/>
            <person name="Sato H."/>
            <person name="Tonouchi N."/>
        </authorList>
    </citation>
    <scope>NUCLEOTIDE SEQUENCE</scope>
    <source>
        <strain evidence="1">NBRC 10751</strain>
    </source>
</reference>
<name>A0ACB5SRQ2_AMBMO</name>
<proteinExistence type="predicted"/>
<protein>
    <submittedName>
        <fullName evidence="1">Unnamed protein product</fullName>
    </submittedName>
</protein>
<evidence type="ECO:0000313" key="1">
    <source>
        <dbReference type="EMBL" id="GME70374.1"/>
    </source>
</evidence>
<gene>
    <name evidence="1" type="ORF">Amon02_000017200</name>
</gene>
<evidence type="ECO:0000313" key="2">
    <source>
        <dbReference type="Proteomes" id="UP001165064"/>
    </source>
</evidence>
<organism evidence="1 2">
    <name type="scientific">Ambrosiozyma monospora</name>
    <name type="common">Yeast</name>
    <name type="synonym">Endomycopsis monosporus</name>
    <dbReference type="NCBI Taxonomy" id="43982"/>
    <lineage>
        <taxon>Eukaryota</taxon>
        <taxon>Fungi</taxon>
        <taxon>Dikarya</taxon>
        <taxon>Ascomycota</taxon>
        <taxon>Saccharomycotina</taxon>
        <taxon>Pichiomycetes</taxon>
        <taxon>Pichiales</taxon>
        <taxon>Pichiaceae</taxon>
        <taxon>Ambrosiozyma</taxon>
    </lineage>
</organism>
<sequence>MDPSSTQEYNDYTGYSNTTSQQQTQTENPNQTQLPTSNQKQSETQLNSQTQVKQEFKSSNMLHQQAAQTQTQFPYHPKMNEHMMPNSMQQQGYYVSNSSLPQPLHSNYQDNKNDSTLHSYGSVSSSSTVASSSTTATSVPPMNSDYYSSAQGQQQQQSPQTQPGQLPYNPYKSTNSYINGMYGNNTTTATDEHGRHYSNPLPAPQSLPKANGPAGTAGPALYTYVNDKSNNQLVANPTDYSYNQQQQQAMQQQLPQQSYPTYLKGAPVYYSAPVGTDNNMNKDIPRLPSLGGVLMDGSAAAAYGNSMGGYPPKRRYTLPDSSSVKNELMAQQQNINGNNGVAKRNRRCSICGKVFNRPSGLKIHMHTHTGEKPFKCTWDGCGKLFSVRSNMIRHYKIHQRKQDQNEKRMLPGYESQQHQM</sequence>
<accession>A0ACB5SRQ2</accession>
<dbReference type="Proteomes" id="UP001165064">
    <property type="component" value="Unassembled WGS sequence"/>
</dbReference>
<dbReference type="EMBL" id="BSXS01000027">
    <property type="protein sequence ID" value="GME70374.1"/>
    <property type="molecule type" value="Genomic_DNA"/>
</dbReference>
<comment type="caution">
    <text evidence="1">The sequence shown here is derived from an EMBL/GenBank/DDBJ whole genome shotgun (WGS) entry which is preliminary data.</text>
</comment>